<sequence length="45" mass="5024">MAYARTSTGVVSNVGVRYDKGFNKIWKTLSAGRDSIREHNKVPGR</sequence>
<dbReference type="EMBL" id="AY811561">
    <property type="protein sequence ID" value="AAX27450.1"/>
    <property type="molecule type" value="mRNA"/>
</dbReference>
<organism evidence="1">
    <name type="scientific">Schistosoma japonicum</name>
    <name type="common">Blood fluke</name>
    <dbReference type="NCBI Taxonomy" id="6182"/>
    <lineage>
        <taxon>Eukaryota</taxon>
        <taxon>Metazoa</taxon>
        <taxon>Spiralia</taxon>
        <taxon>Lophotrochozoa</taxon>
        <taxon>Platyhelminthes</taxon>
        <taxon>Trematoda</taxon>
        <taxon>Digenea</taxon>
        <taxon>Strigeidida</taxon>
        <taxon>Schistosomatoidea</taxon>
        <taxon>Schistosomatidae</taxon>
        <taxon>Schistosoma</taxon>
    </lineage>
</organism>
<evidence type="ECO:0000313" key="1">
    <source>
        <dbReference type="EMBL" id="AAX27450.1"/>
    </source>
</evidence>
<reference evidence="1" key="2">
    <citation type="journal article" date="2006" name="PLoS Pathog.">
        <title>New perspectives on host-parasite interplay by comparative transcriptomic and proteomic analyses of Schistosoma japonicum.</title>
        <authorList>
            <person name="Liu F."/>
            <person name="Lu J."/>
            <person name="Hu W."/>
            <person name="Wang S.Y."/>
            <person name="Cui S.J."/>
            <person name="Chi M."/>
            <person name="Yan Q."/>
            <person name="Wang X.R."/>
            <person name="Song H.D."/>
            <person name="Xu X.N."/>
            <person name="Wang J.J."/>
            <person name="Zhang X.L."/>
            <person name="Zhang X."/>
            <person name="Wang Z.Q."/>
            <person name="Xue C.L."/>
            <person name="Brindley P.J."/>
            <person name="McManus D.P."/>
            <person name="Yang P.Y."/>
            <person name="Feng Z."/>
            <person name="Chen Z."/>
            <person name="Han Z.G."/>
        </authorList>
    </citation>
    <scope>NUCLEOTIDE SEQUENCE</scope>
</reference>
<dbReference type="AlphaFoldDB" id="Q5BYS5"/>
<name>Q5BYS5_SCHJA</name>
<protein>
    <submittedName>
        <fullName evidence="1">Uncharacterized protein</fullName>
    </submittedName>
</protein>
<proteinExistence type="evidence at transcript level"/>
<reference evidence="1" key="1">
    <citation type="submission" date="2005-03" db="EMBL/GenBank/DDBJ databases">
        <authorList>
            <person name="Han Z."/>
        </authorList>
    </citation>
    <scope>NUCLEOTIDE SEQUENCE</scope>
</reference>
<accession>Q5BYS5</accession>